<feature type="region of interest" description="Disordered" evidence="3">
    <location>
        <begin position="2573"/>
        <end position="2592"/>
    </location>
</feature>
<keyword evidence="1" id="KW-0675">Receptor</keyword>
<feature type="region of interest" description="Disordered" evidence="3">
    <location>
        <begin position="1690"/>
        <end position="1726"/>
    </location>
</feature>
<feature type="transmembrane region" description="Helical" evidence="4">
    <location>
        <begin position="272"/>
        <end position="292"/>
    </location>
</feature>
<dbReference type="InterPro" id="IPR057352">
    <property type="entry name" value="TPR_TmcB/C"/>
</dbReference>
<feature type="compositionally biased region" description="Acidic residues" evidence="3">
    <location>
        <begin position="2125"/>
        <end position="2137"/>
    </location>
</feature>
<feature type="transmembrane region" description="Helical" evidence="4">
    <location>
        <begin position="2066"/>
        <end position="2090"/>
    </location>
</feature>
<dbReference type="Pfam" id="PF13426">
    <property type="entry name" value="PAS_9"/>
    <property type="match status" value="1"/>
</dbReference>
<reference evidence="6" key="1">
    <citation type="journal article" date="2021" name="Proc. Natl. Acad. Sci. U.S.A.">
        <title>Three genomes in the algal genus Volvox reveal the fate of a haploid sex-determining region after a transition to homothallism.</title>
        <authorList>
            <person name="Yamamoto K."/>
            <person name="Hamaji T."/>
            <person name="Kawai-Toyooka H."/>
            <person name="Matsuzaki R."/>
            <person name="Takahashi F."/>
            <person name="Nishimura Y."/>
            <person name="Kawachi M."/>
            <person name="Noguchi H."/>
            <person name="Minakuchi Y."/>
            <person name="Umen J.G."/>
            <person name="Toyoda A."/>
            <person name="Nozaki H."/>
        </authorList>
    </citation>
    <scope>NUCLEOTIDE SEQUENCE</scope>
    <source>
        <strain evidence="6">NIES-3785</strain>
    </source>
</reference>
<evidence type="ECO:0000259" key="5">
    <source>
        <dbReference type="PROSITE" id="PS50112"/>
    </source>
</evidence>
<feature type="transmembrane region" description="Helical" evidence="4">
    <location>
        <begin position="123"/>
        <end position="145"/>
    </location>
</feature>
<keyword evidence="4" id="KW-0472">Membrane</keyword>
<accession>A0A8J4GS27</accession>
<feature type="compositionally biased region" description="Low complexity" evidence="3">
    <location>
        <begin position="2162"/>
        <end position="2171"/>
    </location>
</feature>
<keyword evidence="1" id="KW-0157">Chromophore</keyword>
<dbReference type="Gene3D" id="3.30.450.20">
    <property type="entry name" value="PAS domain"/>
    <property type="match status" value="1"/>
</dbReference>
<dbReference type="SMART" id="SM00091">
    <property type="entry name" value="PAS"/>
    <property type="match status" value="2"/>
</dbReference>
<feature type="region of interest" description="Disordered" evidence="3">
    <location>
        <begin position="1607"/>
        <end position="1672"/>
    </location>
</feature>
<dbReference type="SUPFAM" id="SSF55785">
    <property type="entry name" value="PYP-like sensor domain (PAS domain)"/>
    <property type="match status" value="1"/>
</dbReference>
<keyword evidence="4" id="KW-1133">Transmembrane helix</keyword>
<dbReference type="PANTHER" id="PTHR31600:SF2">
    <property type="entry name" value="GAMETE ENRICHED GENE 10 PROTEIN-RELATED"/>
    <property type="match status" value="1"/>
</dbReference>
<evidence type="ECO:0000256" key="2">
    <source>
        <dbReference type="ARBA" id="ARBA00022606"/>
    </source>
</evidence>
<dbReference type="GO" id="GO:0009881">
    <property type="term" value="F:photoreceptor activity"/>
    <property type="evidence" value="ECO:0007669"/>
    <property type="project" value="UniProtKB-KW"/>
</dbReference>
<evidence type="ECO:0000313" key="7">
    <source>
        <dbReference type="Proteomes" id="UP000722791"/>
    </source>
</evidence>
<dbReference type="EMBL" id="BNCQ01000045">
    <property type="protein sequence ID" value="GIM12794.1"/>
    <property type="molecule type" value="Genomic_DNA"/>
</dbReference>
<dbReference type="InterPro" id="IPR052994">
    <property type="entry name" value="Tiny_macrocysts_regulators"/>
</dbReference>
<sequence>MYASSGAPSASGSVYSKRFRLGANQVNSGLGRGGDDLDPSRRPSFENAVFGVLFTLSKENSETRIVIRWVLLKILLDGWQVFTTVIQPSQGWDIKEDGTAWRIVSVLGFGWVADLGYGAYVALLYGMVALLAANIGLCVWVAWCFKEQKFPVVWPIKVLRFFTSVFFQAFDIASLNLLQVGITCQINGPKKPHMHLSLFPVYSCASMPQVVHAVVSGVSLLVFIVLALLTNMAEVDVNPKSRRPMALGHSGAEVAAFALKVLMTLVDVFLGWPKVAACVYLALSLAMTYQYMRWSPSLVGWVNHLKAGCSIAIVWCSANLMFLVFHPGVKEDNKAFSKAMTITMLAGIGPALVGGFVASVLLLRRAAAQATAAISKAAAKGVPLQDIVVDLWTDPRDVEIASRCCRVWSDRNVLDKDAVARAQVFVKAGMALFPGNAFVSLVQANFMIDVLGVAQSGMRQVEAARKLKPSIMSRFIIFVRMQQAQQKAAGSNVGGVIGSNMDLLGFVEYQRKQRMIVRLHREALTAMCNFWKALDAHNVSFTYLSKALAVIEMSVTRAQTAYHLVLETYGNNYRLVRLYGKFLETVKNDPWGALEYYTEADRLEQEKNDDGAGPLLPDGTPLSRMDELATAVLLISSVGEIQMANKQVHHLFGYKKGELEGKPITMLLAPQSSKRMTQCLAGLVDQSMSGLGQSVMMLSEQSGANAPTTMAAVLGMHHERMAFPMRVSITKATGVGEDSTFISLLEPVHVAKDASYFWVAPNGVIAGCDPQFVANFGYLPHDVIGSHLGDFLVCDGDLEALRTHVANISMASAIDRWELDDSDSEDPKSQPVGESVNILHNILAHTDRGGAAPCHVSHRFYHPLACEAAGRKLDLGDAMMYEIRICRTSMEPFLMLVTDRKGAIKFASPQLTSILCPRGGNAPGGQLNDTDAFKDRTDTQHKGHGLAILSGVAAAHGLIGGYNLRDFLPHPWRDIHIKLLKDTSSQASNSRSLWSCTRQLGKGTSMEMHDAHGQKFFMHVAASNMEVVGEHLHIIRMAQSSQELAVAERRVRLHVNSEGVITGFAKDMHCQQLFGFDPSQVLGRALWEVVDGLEQQLLNRPGSSLSRVTGPGKGNAAAFSAMLESVIHAPGCSYRVAVLPPAPANGIGSATSHGNLELAAAQRAAQVRSAIMTVHIPLLSDDESEGADALAAGSTADGTELLVGGGANSPTPGISGDGTAKDSKDSRRVGEADILVDLWPLHSVSGVLELNTLGRITAVLEEHTRPAGLLFGVATKSLVGQSLTALVPLPPGRDEVGDLLSAGSRSKKSSLKQSVKDPVVKVGPMHVLQAIHSDGNPLQVAVQVVGKPGSGQPLTVLIRPHVAPMVPNGRGSVDGGRLPLNSALVLPPAAAGARVSATGGGRDKLSKAVADKVAADKMAERMIARLESGEAPSIREMEEFVVGRSMNARSALAAAAVTAAAATPSGTVSAGVSAAAPRVLEKSTTGRKLTQPGRSSGTGFASGGHRHLNSPRARPATPSTPVKAPAELLPVVGSDSNNATITGVGNGIVGGSAEASPLPGPRPPPLPPALAGMGLELPLPGVVTTAGGGLGAAGRAVSARRDLVIRESGPAKRTSESSGAAATPTITAAPTATFTDDDSAIEASAGVKRGASSKDEQSDGTDAMQPARKPKGMDRIQEWVITKGEVYQNAKPKPDQCVSTEADESRELGRVTDDMDDLDSDGTDERGLSRIRLPAAMELGGGGGGAIAGGGAAASGLHSGSANIANWVASAELEAAAGLRQPSYSMAPLFGPPTGLFGPPQQAYPPMAGDFDDTASNGGQSIMSGNSGTTSGGAEYKRGKRFRNLVKLMDSSEAEQVLRRFRWGAILTMAILAAAHTVCFALVVISIKGQQQSMTQLVTAGRSQRMLHQVLVSLRAMDMIFKNRTSNNLYNSSDVESFANMVISSATQVKDLNNYVADHNWNKGSVRSLYYLQTFPVWHNFNATTGQDVYVNITLWDLATKVYTSSKDVYQNYKNWSDPTFNISISSTPSGQFLLKSGPDLFTGFRKILDDLLFIAIHNTSEVNNLLLAFLMAEGCGVSVLAAAMLAYLLRKLALQRYTLYGTFLVIPVGLTRALSSQLANTTLLEEDEDEDEEEEDGPHGDDDNDKGATSEADTNGGNGNGNNTNNMVNGSIRNRHATLAPSTTINSRRRPSFQAAVLAAYAKAAAAGETQHASRIPAAAASVTAPAMMSRSSSVQQRNIGPAGLRWRDWLVYRLHICMPCLAKRSHTVHPTSPHSPGNLGLMDHHHKRHLKLDSNDTTRLLMPFVLWSCLVVTFYAVSVTELKTSKPLVAIASVSNFNTARTYRACFYAQELAAEVDPAKLPLRRAALKKAATMLRDAFYTLQLGADAWKTLGNDTERFPDVTMGMSYETRVLHELFYTNTACLRLPSSPPCPGTDYRWYQLTHAGVDSIMQVYLSHLYAMVEGVTDVTLGLNNPHLDFIYNVGTKDLTDANIRIGMAHYDHIKKLFSNILLLHILLFVLLWFFLAGFYLLLLKPLLLRLAREKRHIAELLSQLPLELDVEKMVRAALAGNNGASSGGPNGDMAAQAGGRGEGAAGQQQIASDAARAWKNVLRNTSNAISQERERRNSVLVTSKQLM</sequence>
<keyword evidence="1" id="KW-0600">Photoreceptor protein</keyword>
<evidence type="ECO:0000313" key="6">
    <source>
        <dbReference type="EMBL" id="GIM12794.1"/>
    </source>
</evidence>
<dbReference type="Proteomes" id="UP000722791">
    <property type="component" value="Unassembled WGS sequence"/>
</dbReference>
<keyword evidence="4" id="KW-0812">Transmembrane</keyword>
<feature type="transmembrane region" description="Helical" evidence="4">
    <location>
        <begin position="304"/>
        <end position="327"/>
    </location>
</feature>
<feature type="region of interest" description="Disordered" evidence="3">
    <location>
        <begin position="1205"/>
        <end position="1226"/>
    </location>
</feature>
<dbReference type="CDD" id="cd00130">
    <property type="entry name" value="PAS"/>
    <property type="match status" value="1"/>
</dbReference>
<feature type="transmembrane region" description="Helical" evidence="4">
    <location>
        <begin position="1865"/>
        <end position="1887"/>
    </location>
</feature>
<dbReference type="Pfam" id="PF25474">
    <property type="entry name" value="TPR_TmcB"/>
    <property type="match status" value="1"/>
</dbReference>
<gene>
    <name evidence="6" type="ORF">Vretimale_16032</name>
</gene>
<comment type="caution">
    <text evidence="6">The sequence shown here is derived from an EMBL/GenBank/DDBJ whole genome shotgun (WGS) entry which is preliminary data.</text>
</comment>
<dbReference type="InterPro" id="IPR035965">
    <property type="entry name" value="PAS-like_dom_sf"/>
</dbReference>
<feature type="region of interest" description="Disordered" evidence="3">
    <location>
        <begin position="2122"/>
        <end position="2171"/>
    </location>
</feature>
<dbReference type="PANTHER" id="PTHR31600">
    <property type="entry name" value="TINY MACROCYSTS PROTEIN B-RELATED"/>
    <property type="match status" value="1"/>
</dbReference>
<feature type="domain" description="PAS" evidence="5">
    <location>
        <begin position="625"/>
        <end position="687"/>
    </location>
</feature>
<feature type="compositionally biased region" description="Polar residues" evidence="3">
    <location>
        <begin position="1482"/>
        <end position="1499"/>
    </location>
</feature>
<feature type="transmembrane region" description="Helical" evidence="4">
    <location>
        <begin position="152"/>
        <end position="170"/>
    </location>
</feature>
<dbReference type="InterPro" id="IPR000014">
    <property type="entry name" value="PAS"/>
</dbReference>
<organism evidence="6 7">
    <name type="scientific">Volvox reticuliferus</name>
    <dbReference type="NCBI Taxonomy" id="1737510"/>
    <lineage>
        <taxon>Eukaryota</taxon>
        <taxon>Viridiplantae</taxon>
        <taxon>Chlorophyta</taxon>
        <taxon>core chlorophytes</taxon>
        <taxon>Chlorophyceae</taxon>
        <taxon>CS clade</taxon>
        <taxon>Chlamydomonadales</taxon>
        <taxon>Volvocaceae</taxon>
        <taxon>Volvox</taxon>
    </lineage>
</organism>
<feature type="transmembrane region" description="Helical" evidence="4">
    <location>
        <begin position="2513"/>
        <end position="2534"/>
    </location>
</feature>
<feature type="transmembrane region" description="Helical" evidence="4">
    <location>
        <begin position="2302"/>
        <end position="2319"/>
    </location>
</feature>
<feature type="region of interest" description="Disordered" evidence="3">
    <location>
        <begin position="1479"/>
        <end position="1523"/>
    </location>
</feature>
<evidence type="ECO:0000256" key="3">
    <source>
        <dbReference type="SAM" id="MobiDB-lite"/>
    </source>
</evidence>
<dbReference type="PROSITE" id="PS50112">
    <property type="entry name" value="PAS"/>
    <property type="match status" value="1"/>
</dbReference>
<feature type="transmembrane region" description="Helical" evidence="4">
    <location>
        <begin position="339"/>
        <end position="363"/>
    </location>
</feature>
<evidence type="ECO:0000256" key="1">
    <source>
        <dbReference type="ARBA" id="ARBA00022543"/>
    </source>
</evidence>
<dbReference type="NCBIfam" id="TIGR00229">
    <property type="entry name" value="sensory_box"/>
    <property type="match status" value="1"/>
</dbReference>
<feature type="compositionally biased region" description="Basic and acidic residues" evidence="3">
    <location>
        <begin position="2138"/>
        <end position="2149"/>
    </location>
</feature>
<evidence type="ECO:0000256" key="4">
    <source>
        <dbReference type="SAM" id="Phobius"/>
    </source>
</evidence>
<feature type="compositionally biased region" description="Basic and acidic residues" evidence="3">
    <location>
        <begin position="1703"/>
        <end position="1713"/>
    </location>
</feature>
<feature type="compositionally biased region" description="Low complexity" evidence="3">
    <location>
        <begin position="1620"/>
        <end position="1634"/>
    </location>
</feature>
<name>A0A8J4GS27_9CHLO</name>
<protein>
    <recommendedName>
        <fullName evidence="5">PAS domain-containing protein</fullName>
    </recommendedName>
</protein>
<feature type="transmembrane region" description="Helical" evidence="4">
    <location>
        <begin position="210"/>
        <end position="233"/>
    </location>
</feature>
<proteinExistence type="predicted"/>
<keyword evidence="2" id="KW-0716">Sensory transduction</keyword>